<dbReference type="InterPro" id="IPR003439">
    <property type="entry name" value="ABC_transporter-like_ATP-bd"/>
</dbReference>
<accession>A0A1J6K0G8</accession>
<dbReference type="OMA" id="MRTVEQW"/>
<dbReference type="SMR" id="A0A1J6K0G8"/>
<gene>
    <name evidence="5" type="primary">ABCI20</name>
    <name evidence="5" type="ORF">A4A49_30901</name>
</gene>
<dbReference type="InterPro" id="IPR003593">
    <property type="entry name" value="AAA+_ATPase"/>
</dbReference>
<dbReference type="Gramene" id="OIT22814">
    <property type="protein sequence ID" value="OIT22814"/>
    <property type="gene ID" value="A4A49_30901"/>
</dbReference>
<dbReference type="AlphaFoldDB" id="A0A1J6K0G8"/>
<dbReference type="GeneID" id="109217082"/>
<dbReference type="GO" id="GO:0005524">
    <property type="term" value="F:ATP binding"/>
    <property type="evidence" value="ECO:0007669"/>
    <property type="project" value="UniProtKB-KW"/>
</dbReference>
<dbReference type="GO" id="GO:0016887">
    <property type="term" value="F:ATP hydrolysis activity"/>
    <property type="evidence" value="ECO:0007669"/>
    <property type="project" value="InterPro"/>
</dbReference>
<organism evidence="5 6">
    <name type="scientific">Nicotiana attenuata</name>
    <name type="common">Coyote tobacco</name>
    <dbReference type="NCBI Taxonomy" id="49451"/>
    <lineage>
        <taxon>Eukaryota</taxon>
        <taxon>Viridiplantae</taxon>
        <taxon>Streptophyta</taxon>
        <taxon>Embryophyta</taxon>
        <taxon>Tracheophyta</taxon>
        <taxon>Spermatophyta</taxon>
        <taxon>Magnoliopsida</taxon>
        <taxon>eudicotyledons</taxon>
        <taxon>Gunneridae</taxon>
        <taxon>Pentapetalae</taxon>
        <taxon>asterids</taxon>
        <taxon>lamiids</taxon>
        <taxon>Solanales</taxon>
        <taxon>Solanaceae</taxon>
        <taxon>Nicotianoideae</taxon>
        <taxon>Nicotianeae</taxon>
        <taxon>Nicotiana</taxon>
    </lineage>
</organism>
<feature type="region of interest" description="Disordered" evidence="3">
    <location>
        <begin position="260"/>
        <end position="307"/>
    </location>
</feature>
<evidence type="ECO:0000313" key="5">
    <source>
        <dbReference type="EMBL" id="OIT22814.1"/>
    </source>
</evidence>
<dbReference type="STRING" id="49451.A0A1J6K0G8"/>
<dbReference type="PROSITE" id="PS50893">
    <property type="entry name" value="ABC_TRANSPORTER_2"/>
    <property type="match status" value="1"/>
</dbReference>
<feature type="compositionally biased region" description="Basic and acidic residues" evidence="3">
    <location>
        <begin position="260"/>
        <end position="275"/>
    </location>
</feature>
<dbReference type="SMART" id="SM00382">
    <property type="entry name" value="AAA"/>
    <property type="match status" value="1"/>
</dbReference>
<dbReference type="Proteomes" id="UP000187609">
    <property type="component" value="Unassembled WGS sequence"/>
</dbReference>
<keyword evidence="1" id="KW-0547">Nucleotide-binding</keyword>
<evidence type="ECO:0000256" key="3">
    <source>
        <dbReference type="SAM" id="MobiDB-lite"/>
    </source>
</evidence>
<sequence length="328" mass="36686">MAVKEDRKPSVEINKLKFTYPGIDGHPPPGSTPLIEDFSLTLYPGDRCLLVGSNGAGKTTILKILGGKHMVEPDMVRVLGRSAFHDTALTSSGDLSYLGGEWRREVAFAGFEVPIQMDISAEKMIFGVPGTDPQRRDELIKVLGIDLSWRMHKASDGQRRRVQICMGLLKPFKVLLLDEITVDLDVLARADLLKFLSKECEERGATIIYATHIFDGLENWPSQMLYVAHGKLQLAMPMDKVKEISNMSLMRTVESWLRKERDEERKRRKERKAEGLPEYGKQVEGSRVVGDPARAAARPLNNGWAGGRLNSTIAGEENFVLSSNRVLR</sequence>
<dbReference type="InterPro" id="IPR027417">
    <property type="entry name" value="P-loop_NTPase"/>
</dbReference>
<evidence type="ECO:0000313" key="6">
    <source>
        <dbReference type="Proteomes" id="UP000187609"/>
    </source>
</evidence>
<dbReference type="OrthoDB" id="6512918at2759"/>
<evidence type="ECO:0000259" key="4">
    <source>
        <dbReference type="PROSITE" id="PS50893"/>
    </source>
</evidence>
<dbReference type="SUPFAM" id="SSF52540">
    <property type="entry name" value="P-loop containing nucleoside triphosphate hydrolases"/>
    <property type="match status" value="1"/>
</dbReference>
<feature type="domain" description="ABC transporter" evidence="4">
    <location>
        <begin position="11"/>
        <end position="254"/>
    </location>
</feature>
<keyword evidence="2" id="KW-0067">ATP-binding</keyword>
<dbReference type="PANTHER" id="PTHR43158">
    <property type="entry name" value="SKFA PEPTIDE EXPORT ATP-BINDING PROTEIN SKFE"/>
    <property type="match status" value="1"/>
</dbReference>
<reference evidence="5" key="1">
    <citation type="submission" date="2016-11" db="EMBL/GenBank/DDBJ databases">
        <title>The genome of Nicotiana attenuata.</title>
        <authorList>
            <person name="Xu S."/>
            <person name="Brockmoeller T."/>
            <person name="Gaquerel E."/>
            <person name="Navarro A."/>
            <person name="Kuhl H."/>
            <person name="Gase K."/>
            <person name="Ling Z."/>
            <person name="Zhou W."/>
            <person name="Kreitzer C."/>
            <person name="Stanke M."/>
            <person name="Tang H."/>
            <person name="Lyons E."/>
            <person name="Pandey P."/>
            <person name="Pandey S.P."/>
            <person name="Timmermann B."/>
            <person name="Baldwin I.T."/>
        </authorList>
    </citation>
    <scope>NUCLEOTIDE SEQUENCE [LARGE SCALE GENOMIC DNA]</scope>
    <source>
        <strain evidence="5">UT</strain>
    </source>
</reference>
<name>A0A1J6K0G8_NICAT</name>
<keyword evidence="6" id="KW-1185">Reference proteome</keyword>
<proteinExistence type="predicted"/>
<comment type="caution">
    <text evidence="5">The sequence shown here is derived from an EMBL/GenBank/DDBJ whole genome shotgun (WGS) entry which is preliminary data.</text>
</comment>
<dbReference type="EMBL" id="MJEQ01003475">
    <property type="protein sequence ID" value="OIT22814.1"/>
    <property type="molecule type" value="Genomic_DNA"/>
</dbReference>
<evidence type="ECO:0000256" key="2">
    <source>
        <dbReference type="ARBA" id="ARBA00022840"/>
    </source>
</evidence>
<dbReference type="Pfam" id="PF00005">
    <property type="entry name" value="ABC_tran"/>
    <property type="match status" value="1"/>
</dbReference>
<dbReference type="PANTHER" id="PTHR43158:SF12">
    <property type="entry name" value="ABC TRANSPORTER FAMILY PROTEIN"/>
    <property type="match status" value="1"/>
</dbReference>
<dbReference type="Gene3D" id="3.40.50.300">
    <property type="entry name" value="P-loop containing nucleotide triphosphate hydrolases"/>
    <property type="match status" value="1"/>
</dbReference>
<dbReference type="KEGG" id="nau:109217082"/>
<evidence type="ECO:0000256" key="1">
    <source>
        <dbReference type="ARBA" id="ARBA00022741"/>
    </source>
</evidence>
<protein>
    <submittedName>
        <fullName evidence="5">Abc transporter i family member 20</fullName>
    </submittedName>
</protein>